<dbReference type="PROSITE" id="PS00636">
    <property type="entry name" value="DNAJ_1"/>
    <property type="match status" value="1"/>
</dbReference>
<sequence>MAGKDFKDYYTILGVSKSADADDIKRAFRKLARKYHPDVNPGDKTAEAKFKEVSEAYEVLSDTEKRQKYDQFGQYWNQAAGAGAG</sequence>
<dbReference type="Gene3D" id="1.10.287.110">
    <property type="entry name" value="DnaJ domain"/>
    <property type="match status" value="1"/>
</dbReference>
<dbReference type="SMART" id="SM00271">
    <property type="entry name" value="DnaJ"/>
    <property type="match status" value="1"/>
</dbReference>
<keyword evidence="4" id="KW-1185">Reference proteome</keyword>
<dbReference type="RefSeq" id="WP_264327076.1">
    <property type="nucleotide sequence ID" value="NZ_JADEXQ010000096.1"/>
</dbReference>
<proteinExistence type="predicted"/>
<name>A0A928VPE7_9CYAN</name>
<evidence type="ECO:0000313" key="4">
    <source>
        <dbReference type="Proteomes" id="UP000625316"/>
    </source>
</evidence>
<dbReference type="PROSITE" id="PS50076">
    <property type="entry name" value="DNAJ_2"/>
    <property type="match status" value="1"/>
</dbReference>
<dbReference type="PANTHER" id="PTHR44145">
    <property type="entry name" value="DNAJ HOMOLOG SUBFAMILY A MEMBER 3, MITOCHONDRIAL"/>
    <property type="match status" value="1"/>
</dbReference>
<dbReference type="InterPro" id="IPR001623">
    <property type="entry name" value="DnaJ_domain"/>
</dbReference>
<dbReference type="Proteomes" id="UP000625316">
    <property type="component" value="Unassembled WGS sequence"/>
</dbReference>
<dbReference type="PANTHER" id="PTHR44145:SF3">
    <property type="entry name" value="DNAJ HOMOLOG SUBFAMILY A MEMBER 3, MITOCHONDRIAL"/>
    <property type="match status" value="1"/>
</dbReference>
<reference evidence="3" key="1">
    <citation type="submission" date="2020-10" db="EMBL/GenBank/DDBJ databases">
        <authorList>
            <person name="Castelo-Branco R."/>
            <person name="Eusebio N."/>
            <person name="Adriana R."/>
            <person name="Vieira A."/>
            <person name="Brugerolle De Fraissinette N."/>
            <person name="Rezende De Castro R."/>
            <person name="Schneider M.P."/>
            <person name="Vasconcelos V."/>
            <person name="Leao P.N."/>
        </authorList>
    </citation>
    <scope>NUCLEOTIDE SEQUENCE</scope>
    <source>
        <strain evidence="3">LEGE 11480</strain>
    </source>
</reference>
<dbReference type="SUPFAM" id="SSF46565">
    <property type="entry name" value="Chaperone J-domain"/>
    <property type="match status" value="1"/>
</dbReference>
<comment type="caution">
    <text evidence="3">The sequence shown here is derived from an EMBL/GenBank/DDBJ whole genome shotgun (WGS) entry which is preliminary data.</text>
</comment>
<evidence type="ECO:0000313" key="3">
    <source>
        <dbReference type="EMBL" id="MBE9032256.1"/>
    </source>
</evidence>
<organism evidence="3 4">
    <name type="scientific">Romeriopsis navalis LEGE 11480</name>
    <dbReference type="NCBI Taxonomy" id="2777977"/>
    <lineage>
        <taxon>Bacteria</taxon>
        <taxon>Bacillati</taxon>
        <taxon>Cyanobacteriota</taxon>
        <taxon>Cyanophyceae</taxon>
        <taxon>Leptolyngbyales</taxon>
        <taxon>Leptolyngbyaceae</taxon>
        <taxon>Romeriopsis</taxon>
        <taxon>Romeriopsis navalis</taxon>
    </lineage>
</organism>
<dbReference type="InterPro" id="IPR036869">
    <property type="entry name" value="J_dom_sf"/>
</dbReference>
<evidence type="ECO:0000256" key="1">
    <source>
        <dbReference type="ARBA" id="ARBA00023186"/>
    </source>
</evidence>
<dbReference type="EMBL" id="JADEXQ010000096">
    <property type="protein sequence ID" value="MBE9032256.1"/>
    <property type="molecule type" value="Genomic_DNA"/>
</dbReference>
<dbReference type="Pfam" id="PF00226">
    <property type="entry name" value="DnaJ"/>
    <property type="match status" value="1"/>
</dbReference>
<dbReference type="PRINTS" id="PR00625">
    <property type="entry name" value="JDOMAIN"/>
</dbReference>
<accession>A0A928VPE7</accession>
<dbReference type="InterPro" id="IPR051938">
    <property type="entry name" value="Apopto_cytoskel_mod"/>
</dbReference>
<feature type="non-terminal residue" evidence="3">
    <location>
        <position position="85"/>
    </location>
</feature>
<dbReference type="CDD" id="cd06257">
    <property type="entry name" value="DnaJ"/>
    <property type="match status" value="1"/>
</dbReference>
<feature type="domain" description="J" evidence="2">
    <location>
        <begin position="8"/>
        <end position="73"/>
    </location>
</feature>
<dbReference type="InterPro" id="IPR018253">
    <property type="entry name" value="DnaJ_domain_CS"/>
</dbReference>
<keyword evidence="1" id="KW-0143">Chaperone</keyword>
<gene>
    <name evidence="3" type="ORF">IQ266_21175</name>
</gene>
<protein>
    <submittedName>
        <fullName evidence="3">DnaJ domain-containing protein</fullName>
    </submittedName>
</protein>
<evidence type="ECO:0000259" key="2">
    <source>
        <dbReference type="PROSITE" id="PS50076"/>
    </source>
</evidence>
<dbReference type="AlphaFoldDB" id="A0A928VPE7"/>